<dbReference type="Pfam" id="PF22629">
    <property type="entry name" value="ACT_AHAS_ss"/>
    <property type="match status" value="1"/>
</dbReference>
<evidence type="ECO:0000256" key="2">
    <source>
        <dbReference type="ARBA" id="ARBA00005025"/>
    </source>
</evidence>
<dbReference type="GO" id="GO:0003984">
    <property type="term" value="F:acetolactate synthase activity"/>
    <property type="evidence" value="ECO:0007669"/>
    <property type="project" value="TreeGrafter"/>
</dbReference>
<protein>
    <recommendedName>
        <fullName evidence="6">ACT domain-containing protein</fullName>
    </recommendedName>
</protein>
<keyword evidence="5" id="KW-0100">Branched-chain amino acid biosynthesis</keyword>
<evidence type="ECO:0000259" key="6">
    <source>
        <dbReference type="PROSITE" id="PS51671"/>
    </source>
</evidence>
<keyword evidence="4" id="KW-0028">Amino-acid biosynthesis</keyword>
<evidence type="ECO:0000256" key="5">
    <source>
        <dbReference type="ARBA" id="ARBA00023304"/>
    </source>
</evidence>
<dbReference type="GO" id="GO:0009097">
    <property type="term" value="P:isoleucine biosynthetic process"/>
    <property type="evidence" value="ECO:0007669"/>
    <property type="project" value="UniProtKB-UniPathway"/>
</dbReference>
<comment type="similarity">
    <text evidence="3">Belongs to the acetolactate synthase small subunit family.</text>
</comment>
<dbReference type="CDD" id="cd04878">
    <property type="entry name" value="ACT_AHAS"/>
    <property type="match status" value="1"/>
</dbReference>
<evidence type="ECO:0000313" key="7">
    <source>
        <dbReference type="EMBL" id="GFH31724.1"/>
    </source>
</evidence>
<evidence type="ECO:0000256" key="1">
    <source>
        <dbReference type="ARBA" id="ARBA00004974"/>
    </source>
</evidence>
<feature type="domain" description="ACT" evidence="6">
    <location>
        <begin position="133"/>
        <end position="205"/>
    </location>
</feature>
<dbReference type="InterPro" id="IPR004789">
    <property type="entry name" value="Acetalactate_synth_ssu"/>
</dbReference>
<reference evidence="7 8" key="1">
    <citation type="submission" date="2020-02" db="EMBL/GenBank/DDBJ databases">
        <title>Draft genome sequence of Haematococcus lacustris strain NIES-144.</title>
        <authorList>
            <person name="Morimoto D."/>
            <person name="Nakagawa S."/>
            <person name="Yoshida T."/>
            <person name="Sawayama S."/>
        </authorList>
    </citation>
    <scope>NUCLEOTIDE SEQUENCE [LARGE SCALE GENOMIC DNA]</scope>
    <source>
        <strain evidence="7 8">NIES-144</strain>
    </source>
</reference>
<evidence type="ECO:0000256" key="4">
    <source>
        <dbReference type="ARBA" id="ARBA00022605"/>
    </source>
</evidence>
<dbReference type="InterPro" id="IPR039557">
    <property type="entry name" value="AHAS_ACT"/>
</dbReference>
<organism evidence="7 8">
    <name type="scientific">Haematococcus lacustris</name>
    <name type="common">Green alga</name>
    <name type="synonym">Haematococcus pluvialis</name>
    <dbReference type="NCBI Taxonomy" id="44745"/>
    <lineage>
        <taxon>Eukaryota</taxon>
        <taxon>Viridiplantae</taxon>
        <taxon>Chlorophyta</taxon>
        <taxon>core chlorophytes</taxon>
        <taxon>Chlorophyceae</taxon>
        <taxon>CS clade</taxon>
        <taxon>Chlamydomonadales</taxon>
        <taxon>Haematococcaceae</taxon>
        <taxon>Haematococcus</taxon>
    </lineage>
</organism>
<dbReference type="InterPro" id="IPR045865">
    <property type="entry name" value="ACT-like_dom_sf"/>
</dbReference>
<dbReference type="UniPathway" id="UPA00049">
    <property type="reaction ID" value="UER00059"/>
</dbReference>
<dbReference type="EMBL" id="BLLF01005875">
    <property type="protein sequence ID" value="GFH31724.1"/>
    <property type="molecule type" value="Genomic_DNA"/>
</dbReference>
<dbReference type="PANTHER" id="PTHR30239:SF0">
    <property type="entry name" value="ACETOLACTATE SYNTHASE SMALL SUBUNIT 1, CHLOROPLASTIC"/>
    <property type="match status" value="1"/>
</dbReference>
<gene>
    <name evidence="7" type="ORF">HaLaN_30822</name>
</gene>
<name>A0A6A0AI54_HAELA</name>
<dbReference type="PROSITE" id="PS51671">
    <property type="entry name" value="ACT"/>
    <property type="match status" value="1"/>
</dbReference>
<feature type="non-terminal residue" evidence="7">
    <location>
        <position position="230"/>
    </location>
</feature>
<dbReference type="UniPathway" id="UPA00047">
    <property type="reaction ID" value="UER00055"/>
</dbReference>
<comment type="caution">
    <text evidence="7">The sequence shown here is derived from an EMBL/GenBank/DDBJ whole genome shotgun (WGS) entry which is preliminary data.</text>
</comment>
<keyword evidence="8" id="KW-1185">Reference proteome</keyword>
<dbReference type="InterPro" id="IPR002912">
    <property type="entry name" value="ACT_dom"/>
</dbReference>
<dbReference type="Proteomes" id="UP000485058">
    <property type="component" value="Unassembled WGS sequence"/>
</dbReference>
<dbReference type="GO" id="GO:0005829">
    <property type="term" value="C:cytosol"/>
    <property type="evidence" value="ECO:0007669"/>
    <property type="project" value="TreeGrafter"/>
</dbReference>
<proteinExistence type="inferred from homology"/>
<comment type="pathway">
    <text evidence="2">Amino-acid biosynthesis; L-valine biosynthesis; L-valine from pyruvate: step 1/4.</text>
</comment>
<dbReference type="GO" id="GO:1990610">
    <property type="term" value="F:acetolactate synthase regulator activity"/>
    <property type="evidence" value="ECO:0007669"/>
    <property type="project" value="InterPro"/>
</dbReference>
<sequence>ALRRWPACLAACRPDGRPNCPRHYDYVYAFFSKHHAGGRPLPLCALSVPRFATMLAQQRLASQAAGAARRTTARPCLAAPTPGHVVNSRCVKVQVATTDRASATPFAPVGQTRDGDVYVNEPKRLKEGEEKHVISVFVADEAGIINRVAGVFARRAANIESLAVGLTRDKALFTIVVTGTANTIANLVKQVAKLIKVRYVEDITPVARIGKYHSSTPGGGAVERGQGRAG</sequence>
<dbReference type="SUPFAM" id="SSF55021">
    <property type="entry name" value="ACT-like"/>
    <property type="match status" value="1"/>
</dbReference>
<evidence type="ECO:0000256" key="3">
    <source>
        <dbReference type="ARBA" id="ARBA00006341"/>
    </source>
</evidence>
<dbReference type="NCBIfam" id="TIGR00119">
    <property type="entry name" value="acolac_sm"/>
    <property type="match status" value="1"/>
</dbReference>
<feature type="non-terminal residue" evidence="7">
    <location>
        <position position="1"/>
    </location>
</feature>
<dbReference type="PANTHER" id="PTHR30239">
    <property type="entry name" value="ACETOLACTATE SYNTHASE SMALL SUBUNIT"/>
    <property type="match status" value="1"/>
</dbReference>
<dbReference type="Gene3D" id="3.30.70.260">
    <property type="match status" value="1"/>
</dbReference>
<dbReference type="InterPro" id="IPR054480">
    <property type="entry name" value="AHAS_small-like_ACT"/>
</dbReference>
<dbReference type="GO" id="GO:0009099">
    <property type="term" value="P:L-valine biosynthetic process"/>
    <property type="evidence" value="ECO:0007669"/>
    <property type="project" value="UniProtKB-UniPathway"/>
</dbReference>
<evidence type="ECO:0000313" key="8">
    <source>
        <dbReference type="Proteomes" id="UP000485058"/>
    </source>
</evidence>
<accession>A0A6A0AI54</accession>
<comment type="pathway">
    <text evidence="1">Amino-acid biosynthesis; L-isoleucine biosynthesis; L-isoleucine from 2-oxobutanoate: step 1/4.</text>
</comment>
<dbReference type="AlphaFoldDB" id="A0A6A0AI54"/>